<evidence type="ECO:0000256" key="2">
    <source>
        <dbReference type="ARBA" id="ARBA00022803"/>
    </source>
</evidence>
<protein>
    <submittedName>
        <fullName evidence="5">TPR domain-containing protein</fullName>
    </submittedName>
</protein>
<dbReference type="SUPFAM" id="SSF48452">
    <property type="entry name" value="TPR-like"/>
    <property type="match status" value="1"/>
</dbReference>
<keyword evidence="1" id="KW-0677">Repeat</keyword>
<gene>
    <name evidence="5" type="ORF">NAEGRDRAFT_81277</name>
</gene>
<organism evidence="6">
    <name type="scientific">Naegleria gruberi</name>
    <name type="common">Amoeba</name>
    <dbReference type="NCBI Taxonomy" id="5762"/>
    <lineage>
        <taxon>Eukaryota</taxon>
        <taxon>Discoba</taxon>
        <taxon>Heterolobosea</taxon>
        <taxon>Tetramitia</taxon>
        <taxon>Eutetramitia</taxon>
        <taxon>Vahlkampfiidae</taxon>
        <taxon>Naegleria</taxon>
    </lineage>
</organism>
<dbReference type="GeneID" id="8850889"/>
<keyword evidence="4" id="KW-0732">Signal</keyword>
<dbReference type="KEGG" id="ngr:NAEGRDRAFT_81277"/>
<dbReference type="AlphaFoldDB" id="D2VUJ4"/>
<evidence type="ECO:0000256" key="3">
    <source>
        <dbReference type="PROSITE-ProRule" id="PRU00339"/>
    </source>
</evidence>
<dbReference type="RefSeq" id="XP_002672205.1">
    <property type="nucleotide sequence ID" value="XM_002672159.1"/>
</dbReference>
<dbReference type="PROSITE" id="PS50005">
    <property type="entry name" value="TPR"/>
    <property type="match status" value="1"/>
</dbReference>
<dbReference type="OrthoDB" id="612216at2759"/>
<dbReference type="Gene3D" id="1.25.40.10">
    <property type="entry name" value="Tetratricopeptide repeat domain"/>
    <property type="match status" value="2"/>
</dbReference>
<dbReference type="Pfam" id="PF00515">
    <property type="entry name" value="TPR_1"/>
    <property type="match status" value="1"/>
</dbReference>
<dbReference type="InParanoid" id="D2VUJ4"/>
<feature type="signal peptide" evidence="4">
    <location>
        <begin position="1"/>
        <end position="21"/>
    </location>
</feature>
<dbReference type="PANTHER" id="PTHR44858">
    <property type="entry name" value="TETRATRICOPEPTIDE REPEAT PROTEIN 6"/>
    <property type="match status" value="1"/>
</dbReference>
<evidence type="ECO:0000313" key="6">
    <source>
        <dbReference type="Proteomes" id="UP000006671"/>
    </source>
</evidence>
<reference evidence="5 6" key="1">
    <citation type="journal article" date="2010" name="Cell">
        <title>The genome of Naegleria gruberi illuminates early eukaryotic versatility.</title>
        <authorList>
            <person name="Fritz-Laylin L.K."/>
            <person name="Prochnik S.E."/>
            <person name="Ginger M.L."/>
            <person name="Dacks J.B."/>
            <person name="Carpenter M.L."/>
            <person name="Field M.C."/>
            <person name="Kuo A."/>
            <person name="Paredez A."/>
            <person name="Chapman J."/>
            <person name="Pham J."/>
            <person name="Shu S."/>
            <person name="Neupane R."/>
            <person name="Cipriano M."/>
            <person name="Mancuso J."/>
            <person name="Tu H."/>
            <person name="Salamov A."/>
            <person name="Lindquist E."/>
            <person name="Shapiro H."/>
            <person name="Lucas S."/>
            <person name="Grigoriev I.V."/>
            <person name="Cande W.Z."/>
            <person name="Fulton C."/>
            <person name="Rokhsar D.S."/>
            <person name="Dawson S.C."/>
        </authorList>
    </citation>
    <scope>NUCLEOTIDE SEQUENCE [LARGE SCALE GENOMIC DNA]</scope>
    <source>
        <strain evidence="5 6">NEG-M</strain>
    </source>
</reference>
<dbReference type="SMART" id="SM00028">
    <property type="entry name" value="TPR"/>
    <property type="match status" value="3"/>
</dbReference>
<evidence type="ECO:0000313" key="5">
    <source>
        <dbReference type="EMBL" id="EFC39461.1"/>
    </source>
</evidence>
<dbReference type="InterPro" id="IPR019734">
    <property type="entry name" value="TPR_rpt"/>
</dbReference>
<dbReference type="PANTHER" id="PTHR44858:SF1">
    <property type="entry name" value="UDP-N-ACETYLGLUCOSAMINE--PEPTIDE N-ACETYLGLUCOSAMINYLTRANSFERASE SPINDLY-RELATED"/>
    <property type="match status" value="1"/>
</dbReference>
<dbReference type="InterPro" id="IPR050498">
    <property type="entry name" value="Ycf3"/>
</dbReference>
<dbReference type="Proteomes" id="UP000006671">
    <property type="component" value="Unassembled WGS sequence"/>
</dbReference>
<accession>D2VUJ4</accession>
<dbReference type="Pfam" id="PF13181">
    <property type="entry name" value="TPR_8"/>
    <property type="match status" value="1"/>
</dbReference>
<dbReference type="EMBL" id="GG738899">
    <property type="protein sequence ID" value="EFC39461.1"/>
    <property type="molecule type" value="Genomic_DNA"/>
</dbReference>
<evidence type="ECO:0000256" key="1">
    <source>
        <dbReference type="ARBA" id="ARBA00022737"/>
    </source>
</evidence>
<evidence type="ECO:0000256" key="4">
    <source>
        <dbReference type="SAM" id="SignalP"/>
    </source>
</evidence>
<dbReference type="VEuPathDB" id="AmoebaDB:NAEGRDRAFT_81277"/>
<keyword evidence="6" id="KW-1185">Reference proteome</keyword>
<feature type="repeat" description="TPR" evidence="3">
    <location>
        <begin position="298"/>
        <end position="331"/>
    </location>
</feature>
<dbReference type="InterPro" id="IPR011990">
    <property type="entry name" value="TPR-like_helical_dom_sf"/>
</dbReference>
<proteinExistence type="predicted"/>
<sequence>MCHGCYAPPLFLLPVLLVVEAFRGIGKGIQSVDQAIRANNLKMIELFKQKKHDLDLSASNQLLDKSSVSIQEIKKHVDELNDNDREQLAKLLIQRCIARLEQPDYGLAKDDMLEALSLMNATGESGNDGSSSFGSFCRNFYLAEYLLGMCYHGNGDFKEAAIHFQKSIEHRSYVESQLIDHQDNEKELIAMEEQFFSMQLEAKKPVEKVAASWTKNWSYYANSVTNFTNKAKNFYNHNLMLGSDKPVLKTKPNTYITLELLYIRAGVSYYSGTYYANGVEYFNRAIELGESYQSEYLESSYYNRGLCYYYLGELETAIEDFTKSISLMPLLKQRDAVYLMRAATYGRLGMIKEKEQDEYKARLINPFGKPLPLFHLRLLDDDTLCHIMSFLQTRQVLVMSSLNKYSRNLVKSYLQQYDIEISYSALVVTEKKPASLGQTWFLPKESLPGKAEMVNHVLQHSLLKHVRNMRLLACSSHFFTEIHFEEQVLSKTKNLKRLALYEYTPVQSILPVHSPDLEYLEIGSSIYNDYHFRPFISKFTNLKHLKLGVAFFPSLNPFSDNPNLQIVEYLPITDQDTEYYVNYTGSKPVGNTWEELKSLNPHIVFKEYQASTSSCLYDFTSY</sequence>
<name>D2VUJ4_NAEGR</name>
<dbReference type="Gene3D" id="3.80.10.10">
    <property type="entry name" value="Ribonuclease Inhibitor"/>
    <property type="match status" value="1"/>
</dbReference>
<keyword evidence="2 3" id="KW-0802">TPR repeat</keyword>
<feature type="chain" id="PRO_5003037872" evidence="4">
    <location>
        <begin position="22"/>
        <end position="622"/>
    </location>
</feature>
<dbReference type="PROSITE" id="PS50293">
    <property type="entry name" value="TPR_REGION"/>
    <property type="match status" value="1"/>
</dbReference>
<dbReference type="OMA" id="EYLLGMC"/>
<dbReference type="InterPro" id="IPR032675">
    <property type="entry name" value="LRR_dom_sf"/>
</dbReference>